<name>A0A5C4WDF0_9ACTN</name>
<organism evidence="2 3">
    <name type="scientific">Nocardioides albidus</name>
    <dbReference type="NCBI Taxonomy" id="1517589"/>
    <lineage>
        <taxon>Bacteria</taxon>
        <taxon>Bacillati</taxon>
        <taxon>Actinomycetota</taxon>
        <taxon>Actinomycetes</taxon>
        <taxon>Propionibacteriales</taxon>
        <taxon>Nocardioidaceae</taxon>
        <taxon>Nocardioides</taxon>
    </lineage>
</organism>
<evidence type="ECO:0000313" key="3">
    <source>
        <dbReference type="Proteomes" id="UP000313231"/>
    </source>
</evidence>
<dbReference type="OrthoDB" id="3777082at2"/>
<reference evidence="2 3" key="1">
    <citation type="journal article" date="2016" name="Int. J. Syst. Evol. Microbiol.">
        <title>Nocardioides albidus sp. nov., an actinobacterium isolated from garden soil.</title>
        <authorList>
            <person name="Singh H."/>
            <person name="Du J."/>
            <person name="Trinh H."/>
            <person name="Won K."/>
            <person name="Yang J.E."/>
            <person name="Yin C."/>
            <person name="Kook M."/>
            <person name="Yi T.H."/>
        </authorList>
    </citation>
    <scope>NUCLEOTIDE SEQUENCE [LARGE SCALE GENOMIC DNA]</scope>
    <source>
        <strain evidence="2 3">CCTCC AB 2015297</strain>
    </source>
</reference>
<comment type="caution">
    <text evidence="2">The sequence shown here is derived from an EMBL/GenBank/DDBJ whole genome shotgun (WGS) entry which is preliminary data.</text>
</comment>
<feature type="region of interest" description="Disordered" evidence="1">
    <location>
        <begin position="159"/>
        <end position="183"/>
    </location>
</feature>
<gene>
    <name evidence="2" type="ORF">FHP29_03940</name>
</gene>
<dbReference type="EMBL" id="VDMP01000016">
    <property type="protein sequence ID" value="TNM46092.1"/>
    <property type="molecule type" value="Genomic_DNA"/>
</dbReference>
<sequence length="210" mass="22669">MENTPDLAKLIDDLQGEEYHVTEPLPGVLHVKGRFSNPERIALRAAADAGDVPVAIWATSHHDDWALVAWDRPELVTITQKGATPQRWRHRRPPATLRPDAQTFLEGASSPFDIVTRPKHQPTDAAREVLARFGITDPPPPGWVPPVVEAPPVPAVRESRVPAATEKAARAPRASKPKAPAKPVAPEPVVAICPTCFMALPATGICDNCG</sequence>
<keyword evidence="3" id="KW-1185">Reference proteome</keyword>
<proteinExistence type="predicted"/>
<feature type="compositionally biased region" description="Low complexity" evidence="1">
    <location>
        <begin position="162"/>
        <end position="183"/>
    </location>
</feature>
<accession>A0A5C4WDF0</accession>
<protein>
    <submittedName>
        <fullName evidence="2">Uncharacterized protein</fullName>
    </submittedName>
</protein>
<dbReference type="RefSeq" id="WP_139621550.1">
    <property type="nucleotide sequence ID" value="NZ_VDMP01000016.1"/>
</dbReference>
<evidence type="ECO:0000313" key="2">
    <source>
        <dbReference type="EMBL" id="TNM46092.1"/>
    </source>
</evidence>
<dbReference type="AlphaFoldDB" id="A0A5C4WDF0"/>
<dbReference type="Proteomes" id="UP000313231">
    <property type="component" value="Unassembled WGS sequence"/>
</dbReference>
<evidence type="ECO:0000256" key="1">
    <source>
        <dbReference type="SAM" id="MobiDB-lite"/>
    </source>
</evidence>